<reference evidence="1 2" key="1">
    <citation type="submission" date="2019-11" db="EMBL/GenBank/DDBJ databases">
        <authorList>
            <person name="Cao P."/>
        </authorList>
    </citation>
    <scope>NUCLEOTIDE SEQUENCE [LARGE SCALE GENOMIC DNA]</scope>
    <source>
        <strain evidence="1 2">NEAU-AAG5</strain>
    </source>
</reference>
<dbReference type="Proteomes" id="UP000432015">
    <property type="component" value="Unassembled WGS sequence"/>
</dbReference>
<protein>
    <submittedName>
        <fullName evidence="1">Uncharacterized protein</fullName>
    </submittedName>
</protein>
<accession>A0A7K1LDF5</accession>
<dbReference type="EMBL" id="WOFH01000020">
    <property type="protein sequence ID" value="MUN42353.1"/>
    <property type="molecule type" value="Genomic_DNA"/>
</dbReference>
<gene>
    <name evidence="1" type="ORF">GNZ18_38060</name>
</gene>
<name>A0A7K1LDF5_9ACTN</name>
<sequence length="936" mass="101526">MDVSDVSDAVALGADDPREARARTLRIAGGRAAADVPAFLDGAALRFAEAGQVEQAAFLFGRAREVEDAHHRLFGLDIDTARVQRTLVEFVPHGVITATLLHDHLRRLAMHPEPAVAHEWARAALGAFLDAGVVPYPNVVADLLPVARAAGVEEAEETGHIAARLLRGGLLARAPLPVWEAVEGALRRLAGDPEFLDLLIAARPDLYDDPETRAEHHRRWLLLLGLVDAGRRLSRRWLVELGAQPAAELMRLAGSAGDRVFPSLGRWFDPDADPLTGRRKAPLKADAPHWTSDAADFTAFAAKVETDRSARAQLAAYAEQVGRYDNVDYPAVLTALWARPPIRRVLTELTDGWKAECAAGDLLGLERSLPWLTPLAATASPVRDALADVEVTDPVDALWRALRAGVPEELRFPNVGAAPVTVVLHEDHLTLGVAGKRVEVHGPGGTVRRRDGEFPGATFPWHDGGEFWLSRLNGRRPETYRLVDGGLEVPDGAAAAETRWPRSPAAVEVTFPGADSPVLVTLDRGLLSLVADGRPTVRVHYDPVQGEEVMPPPGFWPHLSPTDPAGSAALRRVDRADVARLVDAALVHPKELEEELPRVLPDVTDPRLLNGVAELARRAAACLFRVLRLHDALGTDHPAVLPARLRTRPDLRPGRSVGQVVAVRYLAEVLEEAAGTGPAYDTPHPVGRVELPETAPGVYFPFGALGGKALLAAMPWTAEYARARLLDTLAAWGNTPWGDGSGRWRRLWFAAQATQDPVGRVWRTPGGAMIVLSFQNHPHKDSVAVEYSPDGAFRDFTFPGWHERYRPKPQGWGGADRIARLLRLIAERGPAPYDVAAIRSLAERTGLPVPTAASAACGYPFTVGRDHERSLLPPDVEALFQDPETGGHAAKTGSWQLDDALREVLMPDDPEDLWVTGIAVDKAVAWWNGGGRDEGH</sequence>
<proteinExistence type="predicted"/>
<organism evidence="1 2">
    <name type="scientific">Actinomadura litoris</name>
    <dbReference type="NCBI Taxonomy" id="2678616"/>
    <lineage>
        <taxon>Bacteria</taxon>
        <taxon>Bacillati</taxon>
        <taxon>Actinomycetota</taxon>
        <taxon>Actinomycetes</taxon>
        <taxon>Streptosporangiales</taxon>
        <taxon>Thermomonosporaceae</taxon>
        <taxon>Actinomadura</taxon>
    </lineage>
</organism>
<dbReference type="RefSeq" id="WP_156221957.1">
    <property type="nucleotide sequence ID" value="NZ_WOFH01000020.1"/>
</dbReference>
<keyword evidence="2" id="KW-1185">Reference proteome</keyword>
<dbReference type="AlphaFoldDB" id="A0A7K1LDF5"/>
<evidence type="ECO:0000313" key="2">
    <source>
        <dbReference type="Proteomes" id="UP000432015"/>
    </source>
</evidence>
<evidence type="ECO:0000313" key="1">
    <source>
        <dbReference type="EMBL" id="MUN42353.1"/>
    </source>
</evidence>
<comment type="caution">
    <text evidence="1">The sequence shown here is derived from an EMBL/GenBank/DDBJ whole genome shotgun (WGS) entry which is preliminary data.</text>
</comment>